<evidence type="ECO:0000256" key="2">
    <source>
        <dbReference type="SAM" id="Phobius"/>
    </source>
</evidence>
<feature type="transmembrane region" description="Helical" evidence="2">
    <location>
        <begin position="37"/>
        <end position="58"/>
    </location>
</feature>
<feature type="transmembrane region" description="Helical" evidence="2">
    <location>
        <begin position="125"/>
        <end position="148"/>
    </location>
</feature>
<gene>
    <name evidence="3" type="ORF">ACFQDL_00155</name>
</gene>
<name>A0ABW1ZT66_9GAMM</name>
<feature type="region of interest" description="Disordered" evidence="1">
    <location>
        <begin position="265"/>
        <end position="296"/>
    </location>
</feature>
<keyword evidence="2" id="KW-1133">Transmembrane helix</keyword>
<dbReference type="RefSeq" id="WP_379907238.1">
    <property type="nucleotide sequence ID" value="NZ_JBHSWE010000001.1"/>
</dbReference>
<proteinExistence type="predicted"/>
<dbReference type="EMBL" id="JBHSWE010000001">
    <property type="protein sequence ID" value="MFC6668702.1"/>
    <property type="molecule type" value="Genomic_DNA"/>
</dbReference>
<evidence type="ECO:0000313" key="3">
    <source>
        <dbReference type="EMBL" id="MFC6668702.1"/>
    </source>
</evidence>
<evidence type="ECO:0000313" key="4">
    <source>
        <dbReference type="Proteomes" id="UP001596422"/>
    </source>
</evidence>
<comment type="caution">
    <text evidence="3">The sequence shown here is derived from an EMBL/GenBank/DDBJ whole genome shotgun (WGS) entry which is preliminary data.</text>
</comment>
<protein>
    <submittedName>
        <fullName evidence="3">DUF2254 family protein</fullName>
    </submittedName>
</protein>
<dbReference type="InterPro" id="IPR018723">
    <property type="entry name" value="DUF2254_membrane"/>
</dbReference>
<keyword evidence="2" id="KW-0472">Membrane</keyword>
<organism evidence="3 4">
    <name type="scientific">Marinobacterium aestuariivivens</name>
    <dbReference type="NCBI Taxonomy" id="1698799"/>
    <lineage>
        <taxon>Bacteria</taxon>
        <taxon>Pseudomonadati</taxon>
        <taxon>Pseudomonadota</taxon>
        <taxon>Gammaproteobacteria</taxon>
        <taxon>Oceanospirillales</taxon>
        <taxon>Oceanospirillaceae</taxon>
        <taxon>Marinobacterium</taxon>
    </lineage>
</organism>
<dbReference type="Proteomes" id="UP001596422">
    <property type="component" value="Unassembled WGS sequence"/>
</dbReference>
<evidence type="ECO:0000256" key="1">
    <source>
        <dbReference type="SAM" id="MobiDB-lite"/>
    </source>
</evidence>
<feature type="compositionally biased region" description="Basic residues" evidence="1">
    <location>
        <begin position="287"/>
        <end position="296"/>
    </location>
</feature>
<keyword evidence="2" id="KW-0812">Transmembrane</keyword>
<feature type="transmembrane region" description="Helical" evidence="2">
    <location>
        <begin position="154"/>
        <end position="175"/>
    </location>
</feature>
<sequence>MTRRSNSNKGGLSRFLKQGISLDGRLGFLLNRVRERLWVKPLAICLLSILVVFLAGLFEALDPAGALPEISLASIEKLLTVMSSSMLVMAVLAVGAMLSAYTSASNGATPRAFAVVVADDVSQNALSTFIGAFIFSTIALVALLNDYYDRVGRLALFLLTIAVFAVVILSFVRWVDRIARLGRMGETIDKVEAAAGKALRRRRRHPTLGAREAGGPPDGVAVQAPDVGYVQHIDVAALQLFAEDHDLLIRVVALPGTFVSRERPGADIGKAGPRARAGEPGRCGAGLRHRREKNLR</sequence>
<feature type="transmembrane region" description="Helical" evidence="2">
    <location>
        <begin position="78"/>
        <end position="104"/>
    </location>
</feature>
<dbReference type="Pfam" id="PF10011">
    <property type="entry name" value="DUF2254"/>
    <property type="match status" value="1"/>
</dbReference>
<reference evidence="4" key="1">
    <citation type="journal article" date="2019" name="Int. J. Syst. Evol. Microbiol.">
        <title>The Global Catalogue of Microorganisms (GCM) 10K type strain sequencing project: providing services to taxonomists for standard genome sequencing and annotation.</title>
        <authorList>
            <consortium name="The Broad Institute Genomics Platform"/>
            <consortium name="The Broad Institute Genome Sequencing Center for Infectious Disease"/>
            <person name="Wu L."/>
            <person name="Ma J."/>
        </authorList>
    </citation>
    <scope>NUCLEOTIDE SEQUENCE [LARGE SCALE GENOMIC DNA]</scope>
    <source>
        <strain evidence="4">NBRC 111756</strain>
    </source>
</reference>
<keyword evidence="4" id="KW-1185">Reference proteome</keyword>
<accession>A0ABW1ZT66</accession>